<dbReference type="InterPro" id="IPR001214">
    <property type="entry name" value="SET_dom"/>
</dbReference>
<dbReference type="GO" id="GO:0032259">
    <property type="term" value="P:methylation"/>
    <property type="evidence" value="ECO:0007669"/>
    <property type="project" value="UniProtKB-KW"/>
</dbReference>
<dbReference type="SUPFAM" id="SSF82199">
    <property type="entry name" value="SET domain"/>
    <property type="match status" value="1"/>
</dbReference>
<name>A0A6H5HLA7_9HEMI</name>
<dbReference type="Pfam" id="PF00856">
    <property type="entry name" value="SET"/>
    <property type="match status" value="1"/>
</dbReference>
<evidence type="ECO:0000259" key="17">
    <source>
        <dbReference type="PROSITE" id="PS50868"/>
    </source>
</evidence>
<dbReference type="InterPro" id="IPR003616">
    <property type="entry name" value="Post-SET_dom"/>
</dbReference>
<evidence type="ECO:0000256" key="14">
    <source>
        <dbReference type="SAM" id="MobiDB-lite"/>
    </source>
</evidence>
<sequence>CYGSSEMKNKSCPVCQEWLNALAEPLPFAHCSHSRLICHISGLPLNEHNQPMVMPNSRVYGQQLVDREPRSSKSRGEVLNSGEHCRREEPGRRRKQLHRDRCTVRTYRRRARSLPYNGLKCLVRQQLEKRKRGRPRKNSLPVKLDSSNLQLTPSGRIGGMTDLKDEDNSQQKSSETLETSADESPLARHRKKSKNSPRSPEKILRQTKLNFKVVTNSAKPRNDDIQSKAGGQSTPELVMPNELDSYAQSPGLPTPPADSPGNSDTAYDGENELSSSNVNDLKVLMDSEKIARKEDNHCLPAGVQILSSTQIICPAHYTFNRPIASVNWCCLCSSGGFLILCDRCPNAFHAHCLSLDSPPEGKFICEECETGRFPLYGEVVWAKCGSCKMPKRRRCSCPNPNLSPDTRNCSISESRKRTRLSSSGQWNTFIMNKRGVPKWFMNHSCQPNCLTEKWTVGLQTRVGIFAMEDIEANTELVFNYNFTRTELIQKECRCGAPSCAGFIGAKPLKLSRPKTVTDSNSKSAAGRNRKNRKRRRSPSVTSQKGVLDGTAVVAKKATNETHPSPVALEMDLNCFICGNGEPQLDCWHNTCTRTFHLKCVGLLDFPPSSELFSKNQ</sequence>
<comment type="subcellular location">
    <subcellularLocation>
        <location evidence="2">Chromosome</location>
    </subcellularLocation>
    <subcellularLocation>
        <location evidence="1">Nucleus</location>
    </subcellularLocation>
</comment>
<feature type="compositionally biased region" description="Polar residues" evidence="14">
    <location>
        <begin position="207"/>
        <end position="219"/>
    </location>
</feature>
<evidence type="ECO:0000259" key="15">
    <source>
        <dbReference type="PROSITE" id="PS50016"/>
    </source>
</evidence>
<dbReference type="OrthoDB" id="1933455at2759"/>
<keyword evidence="7" id="KW-0479">Metal-binding</keyword>
<dbReference type="GO" id="GO:0008276">
    <property type="term" value="F:protein methyltransferase activity"/>
    <property type="evidence" value="ECO:0007669"/>
    <property type="project" value="UniProtKB-ARBA"/>
</dbReference>
<evidence type="ECO:0000256" key="3">
    <source>
        <dbReference type="ARBA" id="ARBA00022454"/>
    </source>
</evidence>
<dbReference type="GO" id="GO:0008757">
    <property type="term" value="F:S-adenosylmethionine-dependent methyltransferase activity"/>
    <property type="evidence" value="ECO:0007669"/>
    <property type="project" value="UniProtKB-ARBA"/>
</dbReference>
<keyword evidence="4" id="KW-0489">Methyltransferase</keyword>
<evidence type="ECO:0000256" key="12">
    <source>
        <dbReference type="PROSITE-ProRule" id="PRU00146"/>
    </source>
</evidence>
<dbReference type="InterPro" id="IPR001965">
    <property type="entry name" value="Znf_PHD"/>
</dbReference>
<dbReference type="CDD" id="cd15567">
    <property type="entry name" value="PHD4_NSD"/>
    <property type="match status" value="1"/>
</dbReference>
<keyword evidence="20" id="KW-1185">Reference proteome</keyword>
<evidence type="ECO:0000256" key="13">
    <source>
        <dbReference type="PROSITE-ProRule" id="PRU01215"/>
    </source>
</evidence>
<dbReference type="InterPro" id="IPR019786">
    <property type="entry name" value="Zinc_finger_PHD-type_CS"/>
</dbReference>
<gene>
    <name evidence="19" type="ORF">NTEN_LOCUS21940</name>
</gene>
<keyword evidence="9" id="KW-0862">Zinc</keyword>
<dbReference type="PANTHER" id="PTHR22884">
    <property type="entry name" value="SET DOMAIN PROTEINS"/>
    <property type="match status" value="1"/>
</dbReference>
<dbReference type="InterPro" id="IPR050777">
    <property type="entry name" value="SET2_Histone-Lys_MeTrsfase"/>
</dbReference>
<evidence type="ECO:0000256" key="7">
    <source>
        <dbReference type="ARBA" id="ARBA00022723"/>
    </source>
</evidence>
<dbReference type="EMBL" id="CADCXU010032182">
    <property type="protein sequence ID" value="CAB0018031.1"/>
    <property type="molecule type" value="Genomic_DNA"/>
</dbReference>
<evidence type="ECO:0000256" key="11">
    <source>
        <dbReference type="ARBA" id="ARBA00023242"/>
    </source>
</evidence>
<keyword evidence="5" id="KW-0808">Transferase</keyword>
<feature type="compositionally biased region" description="Polar residues" evidence="14">
    <location>
        <begin position="514"/>
        <end position="523"/>
    </location>
</feature>
<keyword evidence="10" id="KW-0156">Chromatin regulator</keyword>
<evidence type="ECO:0000256" key="10">
    <source>
        <dbReference type="ARBA" id="ARBA00022853"/>
    </source>
</evidence>
<dbReference type="GO" id="GO:0005634">
    <property type="term" value="C:nucleus"/>
    <property type="evidence" value="ECO:0007669"/>
    <property type="project" value="UniProtKB-SubCell"/>
</dbReference>
<keyword evidence="3" id="KW-0158">Chromosome</keyword>
<keyword evidence="11" id="KW-0539">Nucleus</keyword>
<feature type="region of interest" description="Disordered" evidence="14">
    <location>
        <begin position="65"/>
        <end position="101"/>
    </location>
</feature>
<feature type="region of interest" description="Disordered" evidence="14">
    <location>
        <begin position="127"/>
        <end position="273"/>
    </location>
</feature>
<dbReference type="Gene3D" id="3.30.40.10">
    <property type="entry name" value="Zinc/RING finger domain, C3HC4 (zinc finger)"/>
    <property type="match status" value="2"/>
</dbReference>
<feature type="domain" description="PHD-type" evidence="15">
    <location>
        <begin position="326"/>
        <end position="371"/>
    </location>
</feature>
<feature type="compositionally biased region" description="Polar residues" evidence="14">
    <location>
        <begin position="170"/>
        <end position="179"/>
    </location>
</feature>
<reference evidence="19 20" key="1">
    <citation type="submission" date="2020-02" db="EMBL/GenBank/DDBJ databases">
        <authorList>
            <person name="Ferguson B K."/>
        </authorList>
    </citation>
    <scope>NUCLEOTIDE SEQUENCE [LARGE SCALE GENOMIC DNA]</scope>
</reference>
<dbReference type="GO" id="GO:0008270">
    <property type="term" value="F:zinc ion binding"/>
    <property type="evidence" value="ECO:0007669"/>
    <property type="project" value="UniProtKB-KW"/>
</dbReference>
<evidence type="ECO:0000259" key="16">
    <source>
        <dbReference type="PROSITE" id="PS50280"/>
    </source>
</evidence>
<feature type="zinc finger region" description="RING-Gid-type" evidence="13">
    <location>
        <begin position="12"/>
        <end position="84"/>
    </location>
</feature>
<protein>
    <recommendedName>
        <fullName evidence="21">Histone-lysine N-methyltransferase</fullName>
    </recommendedName>
</protein>
<evidence type="ECO:0000313" key="19">
    <source>
        <dbReference type="EMBL" id="CAB0018031.1"/>
    </source>
</evidence>
<evidence type="ECO:0000256" key="6">
    <source>
        <dbReference type="ARBA" id="ARBA00022691"/>
    </source>
</evidence>
<dbReference type="InterPro" id="IPR059153">
    <property type="entry name" value="NSD_PHD-1st"/>
</dbReference>
<feature type="domain" description="SET" evidence="16">
    <location>
        <begin position="327"/>
        <end position="481"/>
    </location>
</feature>
<dbReference type="SUPFAM" id="SSF57903">
    <property type="entry name" value="FYVE/PHD zinc finger"/>
    <property type="match status" value="1"/>
</dbReference>
<dbReference type="InterPro" id="IPR046341">
    <property type="entry name" value="SET_dom_sf"/>
</dbReference>
<feature type="compositionally biased region" description="Basic residues" evidence="14">
    <location>
        <begin position="527"/>
        <end position="537"/>
    </location>
</feature>
<evidence type="ECO:0000256" key="4">
    <source>
        <dbReference type="ARBA" id="ARBA00022603"/>
    </source>
</evidence>
<dbReference type="Pfam" id="PF23011">
    <property type="entry name" value="PHD-1st_NSD"/>
    <property type="match status" value="1"/>
</dbReference>
<dbReference type="PROSITE" id="PS50016">
    <property type="entry name" value="ZF_PHD_2"/>
    <property type="match status" value="1"/>
</dbReference>
<organism evidence="19 20">
    <name type="scientific">Nesidiocoris tenuis</name>
    <dbReference type="NCBI Taxonomy" id="355587"/>
    <lineage>
        <taxon>Eukaryota</taxon>
        <taxon>Metazoa</taxon>
        <taxon>Ecdysozoa</taxon>
        <taxon>Arthropoda</taxon>
        <taxon>Hexapoda</taxon>
        <taxon>Insecta</taxon>
        <taxon>Pterygota</taxon>
        <taxon>Neoptera</taxon>
        <taxon>Paraneoptera</taxon>
        <taxon>Hemiptera</taxon>
        <taxon>Heteroptera</taxon>
        <taxon>Panheteroptera</taxon>
        <taxon>Cimicomorpha</taxon>
        <taxon>Miridae</taxon>
        <taxon>Dicyphina</taxon>
        <taxon>Nesidiocoris</taxon>
    </lineage>
</organism>
<evidence type="ECO:0000256" key="8">
    <source>
        <dbReference type="ARBA" id="ARBA00022771"/>
    </source>
</evidence>
<keyword evidence="8 12" id="KW-0863">Zinc-finger</keyword>
<dbReference type="SMART" id="SM00317">
    <property type="entry name" value="SET"/>
    <property type="match status" value="1"/>
</dbReference>
<dbReference type="InterPro" id="IPR011011">
    <property type="entry name" value="Znf_FYVE_PHD"/>
</dbReference>
<dbReference type="Gene3D" id="2.170.270.10">
    <property type="entry name" value="SET domain"/>
    <property type="match status" value="1"/>
</dbReference>
<evidence type="ECO:0000256" key="5">
    <source>
        <dbReference type="ARBA" id="ARBA00022679"/>
    </source>
</evidence>
<feature type="domain" description="RING-Gid-type" evidence="18">
    <location>
        <begin position="12"/>
        <end position="84"/>
    </location>
</feature>
<dbReference type="AlphaFoldDB" id="A0A6H5HLA7"/>
<dbReference type="GO" id="GO:0008170">
    <property type="term" value="F:N-methyltransferase activity"/>
    <property type="evidence" value="ECO:0007669"/>
    <property type="project" value="UniProtKB-ARBA"/>
</dbReference>
<evidence type="ECO:0008006" key="21">
    <source>
        <dbReference type="Google" id="ProtNLM"/>
    </source>
</evidence>
<dbReference type="GO" id="GO:0006325">
    <property type="term" value="P:chromatin organization"/>
    <property type="evidence" value="ECO:0007669"/>
    <property type="project" value="UniProtKB-KW"/>
</dbReference>
<feature type="domain" description="Post-SET" evidence="17">
    <location>
        <begin position="488"/>
        <end position="504"/>
    </location>
</feature>
<dbReference type="GO" id="GO:0005694">
    <property type="term" value="C:chromosome"/>
    <property type="evidence" value="ECO:0007669"/>
    <property type="project" value="UniProtKB-SubCell"/>
</dbReference>
<evidence type="ECO:0000259" key="18">
    <source>
        <dbReference type="PROSITE" id="PS51867"/>
    </source>
</evidence>
<evidence type="ECO:0000256" key="9">
    <source>
        <dbReference type="ARBA" id="ARBA00022833"/>
    </source>
</evidence>
<dbReference type="InterPro" id="IPR013083">
    <property type="entry name" value="Znf_RING/FYVE/PHD"/>
</dbReference>
<evidence type="ECO:0000313" key="20">
    <source>
        <dbReference type="Proteomes" id="UP000479000"/>
    </source>
</evidence>
<dbReference type="Proteomes" id="UP000479000">
    <property type="component" value="Unassembled WGS sequence"/>
</dbReference>
<feature type="region of interest" description="Disordered" evidence="14">
    <location>
        <begin position="512"/>
        <end position="545"/>
    </location>
</feature>
<dbReference type="InterPro" id="IPR019787">
    <property type="entry name" value="Znf_PHD-finger"/>
</dbReference>
<accession>A0A6H5HLA7</accession>
<proteinExistence type="predicted"/>
<dbReference type="InterPro" id="IPR044063">
    <property type="entry name" value="ZF_RING_GID"/>
</dbReference>
<feature type="compositionally biased region" description="Basic and acidic residues" evidence="14">
    <location>
        <begin position="65"/>
        <end position="76"/>
    </location>
</feature>
<keyword evidence="6" id="KW-0949">S-adenosyl-L-methionine</keyword>
<dbReference type="PROSITE" id="PS50868">
    <property type="entry name" value="POST_SET"/>
    <property type="match status" value="1"/>
</dbReference>
<dbReference type="PROSITE" id="PS01359">
    <property type="entry name" value="ZF_PHD_1"/>
    <property type="match status" value="1"/>
</dbReference>
<dbReference type="SMART" id="SM00249">
    <property type="entry name" value="PHD"/>
    <property type="match status" value="1"/>
</dbReference>
<dbReference type="PROSITE" id="PS51867">
    <property type="entry name" value="ZF_RING_GID"/>
    <property type="match status" value="1"/>
</dbReference>
<feature type="non-terminal residue" evidence="19">
    <location>
        <position position="1"/>
    </location>
</feature>
<dbReference type="PROSITE" id="PS50280">
    <property type="entry name" value="SET"/>
    <property type="match status" value="1"/>
</dbReference>
<evidence type="ECO:0000256" key="2">
    <source>
        <dbReference type="ARBA" id="ARBA00004286"/>
    </source>
</evidence>
<dbReference type="GO" id="GO:0061630">
    <property type="term" value="F:ubiquitin protein ligase activity"/>
    <property type="evidence" value="ECO:0007669"/>
    <property type="project" value="InterPro"/>
</dbReference>
<evidence type="ECO:0000256" key="1">
    <source>
        <dbReference type="ARBA" id="ARBA00004123"/>
    </source>
</evidence>